<dbReference type="Pfam" id="PF17396">
    <property type="entry name" value="DUF1611_N"/>
    <property type="match status" value="1"/>
</dbReference>
<organism evidence="3">
    <name type="scientific">marine metagenome</name>
    <dbReference type="NCBI Taxonomy" id="408172"/>
    <lineage>
        <taxon>unclassified sequences</taxon>
        <taxon>metagenomes</taxon>
        <taxon>ecological metagenomes</taxon>
    </lineage>
</organism>
<accession>A0A381V5T3</accession>
<dbReference type="Gene3D" id="3.40.50.300">
    <property type="entry name" value="P-loop containing nucleotide triphosphate hydrolases"/>
    <property type="match status" value="1"/>
</dbReference>
<dbReference type="PANTHER" id="PTHR40690">
    <property type="entry name" value="GLL3100 PROTEIN"/>
    <property type="match status" value="1"/>
</dbReference>
<dbReference type="InterPro" id="IPR035086">
    <property type="entry name" value="DgcN-like_C"/>
</dbReference>
<proteinExistence type="predicted"/>
<evidence type="ECO:0008006" key="4">
    <source>
        <dbReference type="Google" id="ProtNLM"/>
    </source>
</evidence>
<dbReference type="PANTHER" id="PTHR40690:SF1">
    <property type="entry name" value="DUF1611 DOMAIN-CONTAINING PROTEIN"/>
    <property type="match status" value="1"/>
</dbReference>
<gene>
    <name evidence="3" type="ORF">METZ01_LOCUS87891</name>
</gene>
<feature type="domain" description="D-glutamate N-acetyltransferase-like C-terminal" evidence="1">
    <location>
        <begin position="115"/>
        <end position="263"/>
    </location>
</feature>
<dbReference type="InterPro" id="IPR035402">
    <property type="entry name" value="DgcN-like_N"/>
</dbReference>
<sequence length="270" mass="28806">MGHGVLRFTANPVVGCIDRNHHGANSRDVLGFGPDCPVVEDVAQALSLGAEVLVLGMAPSGGRLPPHMFEEVDRAVDGGLSIANGLHEQLADRYLKLRPGQWIWDIRKEPEGLSIASAQAASLGNRRLLMVGTDMAIGKMTAGIEIWREAQRRGLHAEFLATGQIGILISGRGIALDAIRVDYACGAVERMVMDAADADLQVIEGQGSILHPGSTSTLPLLRGSCPTHMVLCHRAGHDRLEDHDVSVPPLSDLIALYEDMASACGSFSRP</sequence>
<dbReference type="Gene3D" id="3.40.50.720">
    <property type="entry name" value="NAD(P)-binding Rossmann-like Domain"/>
    <property type="match status" value="1"/>
</dbReference>
<dbReference type="Pfam" id="PF07755">
    <property type="entry name" value="DUF1611"/>
    <property type="match status" value="1"/>
</dbReference>
<name>A0A381V5T3_9ZZZZ</name>
<dbReference type="AlphaFoldDB" id="A0A381V5T3"/>
<dbReference type="InterPro" id="IPR011669">
    <property type="entry name" value="DgcN-like"/>
</dbReference>
<evidence type="ECO:0000313" key="3">
    <source>
        <dbReference type="EMBL" id="SVA35037.1"/>
    </source>
</evidence>
<feature type="domain" description="D-glutamate N-acetyltransferase-like N-terminal" evidence="2">
    <location>
        <begin position="20"/>
        <end position="109"/>
    </location>
</feature>
<protein>
    <recommendedName>
        <fullName evidence="4">DUF1611 domain-containing protein</fullName>
    </recommendedName>
</protein>
<dbReference type="InterPro" id="IPR027417">
    <property type="entry name" value="P-loop_NTPase"/>
</dbReference>
<evidence type="ECO:0000259" key="1">
    <source>
        <dbReference type="Pfam" id="PF07755"/>
    </source>
</evidence>
<evidence type="ECO:0000259" key="2">
    <source>
        <dbReference type="Pfam" id="PF17396"/>
    </source>
</evidence>
<feature type="non-terminal residue" evidence="3">
    <location>
        <position position="270"/>
    </location>
</feature>
<dbReference type="EMBL" id="UINC01007777">
    <property type="protein sequence ID" value="SVA35037.1"/>
    <property type="molecule type" value="Genomic_DNA"/>
</dbReference>
<reference evidence="3" key="1">
    <citation type="submission" date="2018-05" db="EMBL/GenBank/DDBJ databases">
        <authorList>
            <person name="Lanie J.A."/>
            <person name="Ng W.-L."/>
            <person name="Kazmierczak K.M."/>
            <person name="Andrzejewski T.M."/>
            <person name="Davidsen T.M."/>
            <person name="Wayne K.J."/>
            <person name="Tettelin H."/>
            <person name="Glass J.I."/>
            <person name="Rusch D."/>
            <person name="Podicherti R."/>
            <person name="Tsui H.-C.T."/>
            <person name="Winkler M.E."/>
        </authorList>
    </citation>
    <scope>NUCLEOTIDE SEQUENCE</scope>
</reference>
<dbReference type="SUPFAM" id="SSF52540">
    <property type="entry name" value="P-loop containing nucleoside triphosphate hydrolases"/>
    <property type="match status" value="1"/>
</dbReference>